<dbReference type="EMBL" id="JBDIME010000021">
    <property type="protein sequence ID" value="MEN2791916.1"/>
    <property type="molecule type" value="Genomic_DNA"/>
</dbReference>
<dbReference type="Pfam" id="PF13460">
    <property type="entry name" value="NAD_binding_10"/>
    <property type="match status" value="1"/>
</dbReference>
<dbReference type="InterPro" id="IPR036291">
    <property type="entry name" value="NAD(P)-bd_dom_sf"/>
</dbReference>
<reference evidence="2 3" key="1">
    <citation type="submission" date="2024-05" db="EMBL/GenBank/DDBJ databases">
        <authorList>
            <person name="Liu Q."/>
            <person name="Xin Y.-H."/>
        </authorList>
    </citation>
    <scope>NUCLEOTIDE SEQUENCE [LARGE SCALE GENOMIC DNA]</scope>
    <source>
        <strain evidence="2 3">CGMCC 1.10181</strain>
    </source>
</reference>
<evidence type="ECO:0000313" key="3">
    <source>
        <dbReference type="Proteomes" id="UP001419910"/>
    </source>
</evidence>
<keyword evidence="3" id="KW-1185">Reference proteome</keyword>
<dbReference type="PANTHER" id="PTHR12126">
    <property type="entry name" value="NADH-UBIQUINONE OXIDOREDUCTASE 39 KDA SUBUNIT-RELATED"/>
    <property type="match status" value="1"/>
</dbReference>
<protein>
    <submittedName>
        <fullName evidence="2">NAD(P)H-binding protein</fullName>
    </submittedName>
</protein>
<name>A0ABU9Y7Y0_9SPHN</name>
<dbReference type="Proteomes" id="UP001419910">
    <property type="component" value="Unassembled WGS sequence"/>
</dbReference>
<dbReference type="RefSeq" id="WP_343888750.1">
    <property type="nucleotide sequence ID" value="NZ_BAAAEH010000013.1"/>
</dbReference>
<evidence type="ECO:0000313" key="2">
    <source>
        <dbReference type="EMBL" id="MEN2791916.1"/>
    </source>
</evidence>
<dbReference type="InterPro" id="IPR051207">
    <property type="entry name" value="ComplexI_NDUFA9_subunit"/>
</dbReference>
<comment type="caution">
    <text evidence="2">The sequence shown here is derived from an EMBL/GenBank/DDBJ whole genome shotgun (WGS) entry which is preliminary data.</text>
</comment>
<dbReference type="PANTHER" id="PTHR12126:SF11">
    <property type="entry name" value="NADH DEHYDROGENASE [UBIQUINONE] 1 ALPHA SUBCOMPLEX SUBUNIT 9, MITOCHONDRIAL"/>
    <property type="match status" value="1"/>
</dbReference>
<gene>
    <name evidence="2" type="ORF">ABC974_19950</name>
</gene>
<dbReference type="Gene3D" id="3.40.50.720">
    <property type="entry name" value="NAD(P)-binding Rossmann-like Domain"/>
    <property type="match status" value="1"/>
</dbReference>
<proteinExistence type="predicted"/>
<dbReference type="SUPFAM" id="SSF51735">
    <property type="entry name" value="NAD(P)-binding Rossmann-fold domains"/>
    <property type="match status" value="1"/>
</dbReference>
<sequence>MILAITGGTGFVGGKLIELAVEAGHEVRALTRRPQPDMPCVTWVPGALDAPPALTAMMRGADAVIHVAGVVNAPDRAGFAAGNIDGSQAVVDAATTAGIRRFIHVSSLAAREPQLSHYGWSKAGAEHVVEASGLDWTIVRPTAIYGPGDMEMRDMFRMAKFGLAMLPPPGRMSVIEVSDLARLLLALVANDPGRVILEVDDGAEDGWTHADFARAIGAAVGQRVLPLALPKTILSLAARADRLLRGGKAKLTADRVGYLSHPDWTVDPAKRPETALWRAEVPTLQGLTATASWYRAKGLL</sequence>
<accession>A0ABU9Y7Y0</accession>
<feature type="domain" description="NAD(P)-binding" evidence="1">
    <location>
        <begin position="7"/>
        <end position="147"/>
    </location>
</feature>
<organism evidence="2 3">
    <name type="scientific">Sphingomonas oligophenolica</name>
    <dbReference type="NCBI Taxonomy" id="301154"/>
    <lineage>
        <taxon>Bacteria</taxon>
        <taxon>Pseudomonadati</taxon>
        <taxon>Pseudomonadota</taxon>
        <taxon>Alphaproteobacteria</taxon>
        <taxon>Sphingomonadales</taxon>
        <taxon>Sphingomonadaceae</taxon>
        <taxon>Sphingomonas</taxon>
    </lineage>
</organism>
<dbReference type="InterPro" id="IPR016040">
    <property type="entry name" value="NAD(P)-bd_dom"/>
</dbReference>
<evidence type="ECO:0000259" key="1">
    <source>
        <dbReference type="Pfam" id="PF13460"/>
    </source>
</evidence>